<dbReference type="AlphaFoldDB" id="A0A3A9W6L3"/>
<protein>
    <submittedName>
        <fullName evidence="2">Uncharacterized protein</fullName>
    </submittedName>
</protein>
<dbReference type="RefSeq" id="WP_120697941.1">
    <property type="nucleotide sequence ID" value="NZ_RBDX01000011.1"/>
</dbReference>
<evidence type="ECO:0000313" key="4">
    <source>
        <dbReference type="Proteomes" id="UP000268652"/>
    </source>
</evidence>
<accession>A0A3A9W6L3</accession>
<sequence length="85" mass="8715">MSRAPRLGAAAALSAAAALLALATPAAADTNQTTQDPIMLCNVVLLSPGARVDGACEAVQIADQRIVQRDSLTYDVIDALPLTLL</sequence>
<dbReference type="EMBL" id="RBDX01000011">
    <property type="protein sequence ID" value="RKN08342.1"/>
    <property type="molecule type" value="Genomic_DNA"/>
</dbReference>
<evidence type="ECO:0000313" key="5">
    <source>
        <dbReference type="Proteomes" id="UP000275024"/>
    </source>
</evidence>
<dbReference type="EMBL" id="RBDY01000011">
    <property type="protein sequence ID" value="RKN21622.1"/>
    <property type="molecule type" value="Genomic_DNA"/>
</dbReference>
<organism evidence="2 5">
    <name type="scientific">Streptomyces radicis</name>
    <dbReference type="NCBI Taxonomy" id="1750517"/>
    <lineage>
        <taxon>Bacteria</taxon>
        <taxon>Bacillati</taxon>
        <taxon>Actinomycetota</taxon>
        <taxon>Actinomycetes</taxon>
        <taxon>Kitasatosporales</taxon>
        <taxon>Streptomycetaceae</taxon>
        <taxon>Streptomyces</taxon>
    </lineage>
</organism>
<reference evidence="4 5" key="1">
    <citation type="submission" date="2018-09" db="EMBL/GenBank/DDBJ databases">
        <title>Streptomyces sp. nov. DS1-2, an endophytic actinomycete isolated from roots of Dendrobium scabrilingue.</title>
        <authorList>
            <person name="Kuncharoen N."/>
            <person name="Kudo T."/>
            <person name="Ohkuma M."/>
            <person name="Yuki M."/>
            <person name="Tanasupawat S."/>
        </authorList>
    </citation>
    <scope>NUCLEOTIDE SEQUENCE [LARGE SCALE GENOMIC DNA]</scope>
    <source>
        <strain evidence="2 5">AZ1-7</strain>
        <strain evidence="3 4">DS1-2</strain>
    </source>
</reference>
<dbReference type="Proteomes" id="UP000268652">
    <property type="component" value="Unassembled WGS sequence"/>
</dbReference>
<dbReference type="Proteomes" id="UP000275024">
    <property type="component" value="Unassembled WGS sequence"/>
</dbReference>
<keyword evidence="4" id="KW-1185">Reference proteome</keyword>
<dbReference type="OrthoDB" id="4319501at2"/>
<gene>
    <name evidence="3" type="ORF">D7318_16970</name>
    <name evidence="2" type="ORF">D7319_15495</name>
</gene>
<name>A0A3A9W6L3_9ACTN</name>
<evidence type="ECO:0000313" key="2">
    <source>
        <dbReference type="EMBL" id="RKN08342.1"/>
    </source>
</evidence>
<evidence type="ECO:0000256" key="1">
    <source>
        <dbReference type="SAM" id="SignalP"/>
    </source>
</evidence>
<keyword evidence="1" id="KW-0732">Signal</keyword>
<evidence type="ECO:0000313" key="3">
    <source>
        <dbReference type="EMBL" id="RKN21622.1"/>
    </source>
</evidence>
<feature type="signal peptide" evidence="1">
    <location>
        <begin position="1"/>
        <end position="28"/>
    </location>
</feature>
<comment type="caution">
    <text evidence="2">The sequence shown here is derived from an EMBL/GenBank/DDBJ whole genome shotgun (WGS) entry which is preliminary data.</text>
</comment>
<proteinExistence type="predicted"/>
<feature type="chain" id="PRO_5017485097" evidence="1">
    <location>
        <begin position="29"/>
        <end position="85"/>
    </location>
</feature>